<accession>A0ABW6X0F3</accession>
<comment type="caution">
    <text evidence="3">The sequence shown here is derived from an EMBL/GenBank/DDBJ whole genome shotgun (WGS) entry which is preliminary data.</text>
</comment>
<proteinExistence type="predicted"/>
<keyword evidence="4" id="KW-1185">Reference proteome</keyword>
<dbReference type="RefSeq" id="WP_387899406.1">
    <property type="nucleotide sequence ID" value="NZ_JBIBEG010000001.1"/>
</dbReference>
<protein>
    <submittedName>
        <fullName evidence="3">DUF461 domain-containing protein</fullName>
    </submittedName>
</protein>
<feature type="region of interest" description="Disordered" evidence="1">
    <location>
        <begin position="167"/>
        <end position="223"/>
    </location>
</feature>
<feature type="chain" id="PRO_5047463647" evidence="2">
    <location>
        <begin position="27"/>
        <end position="223"/>
    </location>
</feature>
<gene>
    <name evidence="3" type="ORF">ACFY8O_06455</name>
</gene>
<evidence type="ECO:0000256" key="1">
    <source>
        <dbReference type="SAM" id="MobiDB-lite"/>
    </source>
</evidence>
<keyword evidence="2" id="KW-0732">Signal</keyword>
<evidence type="ECO:0000313" key="3">
    <source>
        <dbReference type="EMBL" id="MFF5895558.1"/>
    </source>
</evidence>
<dbReference type="EMBL" id="JBIBEG010000001">
    <property type="protein sequence ID" value="MFF5895558.1"/>
    <property type="molecule type" value="Genomic_DNA"/>
</dbReference>
<feature type="compositionally biased region" description="Low complexity" evidence="1">
    <location>
        <begin position="199"/>
        <end position="223"/>
    </location>
</feature>
<evidence type="ECO:0000313" key="4">
    <source>
        <dbReference type="Proteomes" id="UP001602322"/>
    </source>
</evidence>
<organism evidence="3 4">
    <name type="scientific">Streptomyces argenteolus</name>
    <dbReference type="NCBI Taxonomy" id="67274"/>
    <lineage>
        <taxon>Bacteria</taxon>
        <taxon>Bacillati</taxon>
        <taxon>Actinomycetota</taxon>
        <taxon>Actinomycetes</taxon>
        <taxon>Kitasatosporales</taxon>
        <taxon>Streptomycetaceae</taxon>
        <taxon>Streptomyces</taxon>
    </lineage>
</organism>
<dbReference type="PROSITE" id="PS51257">
    <property type="entry name" value="PROKAR_LIPOPROTEIN"/>
    <property type="match status" value="1"/>
</dbReference>
<feature type="signal peptide" evidence="2">
    <location>
        <begin position="1"/>
        <end position="26"/>
    </location>
</feature>
<dbReference type="Proteomes" id="UP001602322">
    <property type="component" value="Unassembled WGS sequence"/>
</dbReference>
<sequence length="223" mass="22060">MSRSLRHGALAATALVFSIATLSACAAGNNAQTLQVRPDNAATTVGSLKIQNLNVITQPGHEAEGPAVIAGTLFNDSTKREVLEKITLPGSNATVKLNAAKGKGPLVVPAGGRVIIGGADNASAVIENGRQVGADGSVQTVVFTFSETGDVELGAAVVPATSFFEGFGPSTLPTPKPTPSESETGATGEPTDGTSESPSATGSASPEGEGAAAPEGDAAADTH</sequence>
<name>A0ABW6X0F3_9ACTN</name>
<evidence type="ECO:0000256" key="2">
    <source>
        <dbReference type="SAM" id="SignalP"/>
    </source>
</evidence>
<reference evidence="3 4" key="1">
    <citation type="submission" date="2024-10" db="EMBL/GenBank/DDBJ databases">
        <title>The Natural Products Discovery Center: Release of the First 8490 Sequenced Strains for Exploring Actinobacteria Biosynthetic Diversity.</title>
        <authorList>
            <person name="Kalkreuter E."/>
            <person name="Kautsar S.A."/>
            <person name="Yang D."/>
            <person name="Bader C.D."/>
            <person name="Teijaro C.N."/>
            <person name="Fluegel L."/>
            <person name="Davis C.M."/>
            <person name="Simpson J.R."/>
            <person name="Lauterbach L."/>
            <person name="Steele A.D."/>
            <person name="Gui C."/>
            <person name="Meng S."/>
            <person name="Li G."/>
            <person name="Viehrig K."/>
            <person name="Ye F."/>
            <person name="Su P."/>
            <person name="Kiefer A.F."/>
            <person name="Nichols A."/>
            <person name="Cepeda A.J."/>
            <person name="Yan W."/>
            <person name="Fan B."/>
            <person name="Jiang Y."/>
            <person name="Adhikari A."/>
            <person name="Zheng C.-J."/>
            <person name="Schuster L."/>
            <person name="Cowan T.M."/>
            <person name="Smanski M.J."/>
            <person name="Chevrette M.G."/>
            <person name="De Carvalho L.P.S."/>
            <person name="Shen B."/>
        </authorList>
    </citation>
    <scope>NUCLEOTIDE SEQUENCE [LARGE SCALE GENOMIC DNA]</scope>
    <source>
        <strain evidence="3 4">NPDC012540</strain>
    </source>
</reference>